<dbReference type="Proteomes" id="UP000053477">
    <property type="component" value="Unassembled WGS sequence"/>
</dbReference>
<name>A0A0H2RPY4_9AGAM</name>
<evidence type="ECO:0000313" key="3">
    <source>
        <dbReference type="Proteomes" id="UP000053477"/>
    </source>
</evidence>
<protein>
    <submittedName>
        <fullName evidence="2">Uncharacterized protein</fullName>
    </submittedName>
</protein>
<dbReference type="EMBL" id="KQ085955">
    <property type="protein sequence ID" value="KLO13687.1"/>
    <property type="molecule type" value="Genomic_DNA"/>
</dbReference>
<feature type="compositionally biased region" description="Polar residues" evidence="1">
    <location>
        <begin position="46"/>
        <end position="55"/>
    </location>
</feature>
<dbReference type="OrthoDB" id="3261081at2759"/>
<feature type="region of interest" description="Disordered" evidence="1">
    <location>
        <begin position="20"/>
        <end position="139"/>
    </location>
</feature>
<feature type="compositionally biased region" description="Basic and acidic residues" evidence="1">
    <location>
        <begin position="75"/>
        <end position="90"/>
    </location>
</feature>
<accession>A0A0H2RPY4</accession>
<organism evidence="2 3">
    <name type="scientific">Schizopora paradoxa</name>
    <dbReference type="NCBI Taxonomy" id="27342"/>
    <lineage>
        <taxon>Eukaryota</taxon>
        <taxon>Fungi</taxon>
        <taxon>Dikarya</taxon>
        <taxon>Basidiomycota</taxon>
        <taxon>Agaricomycotina</taxon>
        <taxon>Agaricomycetes</taxon>
        <taxon>Hymenochaetales</taxon>
        <taxon>Schizoporaceae</taxon>
        <taxon>Schizopora</taxon>
    </lineage>
</organism>
<sequence length="186" mass="19667">MLNIHSLRQVRYSAISASPITATQCPPSPRAAIPPTLPSIAEGSERPSTSDCSPQKTPPGSPSRKGKKRLSFTKTKTEERNDNGAHEVIKSDLATSSSSTNSSVPDSNATTTPVASPTSPTFAPTSAGKQPRSPKNRAVSFAQPSVRTTVATDIRQPVLLDRARGIPGLMTILSRETVEFVVAPVH</sequence>
<dbReference type="AlphaFoldDB" id="A0A0H2RPY4"/>
<evidence type="ECO:0000313" key="2">
    <source>
        <dbReference type="EMBL" id="KLO13687.1"/>
    </source>
</evidence>
<reference evidence="2 3" key="1">
    <citation type="submission" date="2015-04" db="EMBL/GenBank/DDBJ databases">
        <title>Complete genome sequence of Schizopora paradoxa KUC8140, a cosmopolitan wood degrader in East Asia.</title>
        <authorList>
            <consortium name="DOE Joint Genome Institute"/>
            <person name="Min B."/>
            <person name="Park H."/>
            <person name="Jang Y."/>
            <person name="Kim J.-J."/>
            <person name="Kim K.H."/>
            <person name="Pangilinan J."/>
            <person name="Lipzen A."/>
            <person name="Riley R."/>
            <person name="Grigoriev I.V."/>
            <person name="Spatafora J.W."/>
            <person name="Choi I.-G."/>
        </authorList>
    </citation>
    <scope>NUCLEOTIDE SEQUENCE [LARGE SCALE GENOMIC DNA]</scope>
    <source>
        <strain evidence="2 3">KUC8140</strain>
    </source>
</reference>
<dbReference type="InParanoid" id="A0A0H2RPY4"/>
<evidence type="ECO:0000256" key="1">
    <source>
        <dbReference type="SAM" id="MobiDB-lite"/>
    </source>
</evidence>
<proteinExistence type="predicted"/>
<feature type="compositionally biased region" description="Low complexity" evidence="1">
    <location>
        <begin position="91"/>
        <end position="127"/>
    </location>
</feature>
<gene>
    <name evidence="2" type="ORF">SCHPADRAFT_348481</name>
</gene>
<keyword evidence="3" id="KW-1185">Reference proteome</keyword>